<dbReference type="OrthoDB" id="6215546at2"/>
<organism evidence="2 3">
    <name type="scientific">Reinekea blandensis MED297</name>
    <dbReference type="NCBI Taxonomy" id="314283"/>
    <lineage>
        <taxon>Bacteria</taxon>
        <taxon>Pseudomonadati</taxon>
        <taxon>Pseudomonadota</taxon>
        <taxon>Gammaproteobacteria</taxon>
        <taxon>Oceanospirillales</taxon>
        <taxon>Saccharospirillaceae</taxon>
        <taxon>Reinekea</taxon>
    </lineage>
</organism>
<dbReference type="Proteomes" id="UP000005953">
    <property type="component" value="Unassembled WGS sequence"/>
</dbReference>
<protein>
    <recommendedName>
        <fullName evidence="4">MSHA biogenesis protein MshK</fullName>
    </recommendedName>
</protein>
<name>A4BG92_9GAMM</name>
<accession>A4BG92</accession>
<keyword evidence="1" id="KW-0732">Signal</keyword>
<sequence>MFKPLLVISLTTLLSVALANPMQPDRAAPAPAQPATATRAAPPALPRLQSIIIIGDLRKAVFLPDQEIAVGEQINGYRLVELDSRSVTLQRGSITRTLTITTSGAFTLQPANEE</sequence>
<dbReference type="STRING" id="314283.MED297_04437"/>
<gene>
    <name evidence="2" type="ORF">MED297_04437</name>
</gene>
<comment type="caution">
    <text evidence="2">The sequence shown here is derived from an EMBL/GenBank/DDBJ whole genome shotgun (WGS) entry which is preliminary data.</text>
</comment>
<feature type="chain" id="PRO_5002665142" description="MSHA biogenesis protein MshK" evidence="1">
    <location>
        <begin position="20"/>
        <end position="114"/>
    </location>
</feature>
<evidence type="ECO:0000313" key="3">
    <source>
        <dbReference type="Proteomes" id="UP000005953"/>
    </source>
</evidence>
<proteinExistence type="predicted"/>
<feature type="signal peptide" evidence="1">
    <location>
        <begin position="1"/>
        <end position="19"/>
    </location>
</feature>
<dbReference type="EMBL" id="AAOE01000015">
    <property type="protein sequence ID" value="EAR08887.1"/>
    <property type="molecule type" value="Genomic_DNA"/>
</dbReference>
<evidence type="ECO:0000256" key="1">
    <source>
        <dbReference type="SAM" id="SignalP"/>
    </source>
</evidence>
<keyword evidence="3" id="KW-1185">Reference proteome</keyword>
<dbReference type="RefSeq" id="WP_008047792.1">
    <property type="nucleotide sequence ID" value="NZ_CH724154.1"/>
</dbReference>
<evidence type="ECO:0008006" key="4">
    <source>
        <dbReference type="Google" id="ProtNLM"/>
    </source>
</evidence>
<dbReference type="AlphaFoldDB" id="A4BG92"/>
<evidence type="ECO:0000313" key="2">
    <source>
        <dbReference type="EMBL" id="EAR08887.1"/>
    </source>
</evidence>
<reference evidence="2 3" key="1">
    <citation type="submission" date="2006-02" db="EMBL/GenBank/DDBJ databases">
        <authorList>
            <person name="Pinhassi J."/>
            <person name="Pedros-Alio C."/>
            <person name="Ferriera S."/>
            <person name="Johnson J."/>
            <person name="Kravitz S."/>
            <person name="Halpern A."/>
            <person name="Remington K."/>
            <person name="Beeson K."/>
            <person name="Tran B."/>
            <person name="Rogers Y.-H."/>
            <person name="Friedman R."/>
            <person name="Venter J.C."/>
        </authorList>
    </citation>
    <scope>NUCLEOTIDE SEQUENCE [LARGE SCALE GENOMIC DNA]</scope>
    <source>
        <strain evidence="2 3">MED297</strain>
    </source>
</reference>
<dbReference type="HOGENOM" id="CLU_2119093_0_0_6"/>